<keyword evidence="4" id="KW-1185">Reference proteome</keyword>
<feature type="domain" description="Disease resistance protein Roq1-like winged-helix" evidence="2">
    <location>
        <begin position="143"/>
        <end position="207"/>
    </location>
</feature>
<feature type="non-terminal residue" evidence="3">
    <location>
        <position position="1"/>
    </location>
</feature>
<dbReference type="InterPro" id="IPR036390">
    <property type="entry name" value="WH_DNA-bd_sf"/>
</dbReference>
<dbReference type="AlphaFoldDB" id="A0A1B5Z7L7"/>
<comment type="caution">
    <text evidence="3">The sequence shown here is derived from an EMBL/GenBank/DDBJ whole genome shotgun (WGS) entry which is preliminary data.</text>
</comment>
<dbReference type="EMBL" id="BCLP01047721">
    <property type="protein sequence ID" value="GAU10103.1"/>
    <property type="molecule type" value="Genomic_DNA"/>
</dbReference>
<dbReference type="PANTHER" id="PTHR11017:SF587">
    <property type="entry name" value="NB-ARC DOMAIN PROTEIN"/>
    <property type="match status" value="1"/>
</dbReference>
<protein>
    <recommendedName>
        <fullName evidence="2">Disease resistance protein Roq1-like winged-helix domain-containing protein</fullName>
    </recommendedName>
</protein>
<evidence type="ECO:0000313" key="4">
    <source>
        <dbReference type="Proteomes" id="UP000242715"/>
    </source>
</evidence>
<dbReference type="InterPro" id="IPR027417">
    <property type="entry name" value="P-loop_NTPase"/>
</dbReference>
<evidence type="ECO:0000313" key="3">
    <source>
        <dbReference type="EMBL" id="GAU10103.1"/>
    </source>
</evidence>
<dbReference type="SUPFAM" id="SSF46785">
    <property type="entry name" value="Winged helix' DNA-binding domain"/>
    <property type="match status" value="1"/>
</dbReference>
<dbReference type="InterPro" id="IPR042197">
    <property type="entry name" value="Apaf_helical"/>
</dbReference>
<dbReference type="Proteomes" id="UP000242715">
    <property type="component" value="Unassembled WGS sequence"/>
</dbReference>
<evidence type="ECO:0000256" key="1">
    <source>
        <dbReference type="ARBA" id="ARBA00022737"/>
    </source>
</evidence>
<dbReference type="PANTHER" id="PTHR11017">
    <property type="entry name" value="LEUCINE-RICH REPEAT-CONTAINING PROTEIN"/>
    <property type="match status" value="1"/>
</dbReference>
<proteinExistence type="predicted"/>
<organism evidence="3 4">
    <name type="scientific">Trifolium subterraneum</name>
    <name type="common">Subterranean clover</name>
    <dbReference type="NCBI Taxonomy" id="3900"/>
    <lineage>
        <taxon>Eukaryota</taxon>
        <taxon>Viridiplantae</taxon>
        <taxon>Streptophyta</taxon>
        <taxon>Embryophyta</taxon>
        <taxon>Tracheophyta</taxon>
        <taxon>Spermatophyta</taxon>
        <taxon>Magnoliopsida</taxon>
        <taxon>eudicotyledons</taxon>
        <taxon>Gunneridae</taxon>
        <taxon>Pentapetalae</taxon>
        <taxon>rosids</taxon>
        <taxon>fabids</taxon>
        <taxon>Fabales</taxon>
        <taxon>Fabaceae</taxon>
        <taxon>Papilionoideae</taxon>
        <taxon>50 kb inversion clade</taxon>
        <taxon>NPAAA clade</taxon>
        <taxon>Hologalegina</taxon>
        <taxon>IRL clade</taxon>
        <taxon>Trifolieae</taxon>
        <taxon>Trifolium</taxon>
    </lineage>
</organism>
<dbReference type="GO" id="GO:0006952">
    <property type="term" value="P:defense response"/>
    <property type="evidence" value="ECO:0007669"/>
    <property type="project" value="InterPro"/>
</dbReference>
<dbReference type="Pfam" id="PF23282">
    <property type="entry name" value="WHD_ROQ1"/>
    <property type="match status" value="1"/>
</dbReference>
<reference evidence="4" key="1">
    <citation type="journal article" date="2017" name="Front. Plant Sci.">
        <title>Climate Clever Clovers: New Paradigm to Reduce the Environmental Footprint of Ruminants by Breeding Low Methanogenic Forages Utilizing Haplotype Variation.</title>
        <authorList>
            <person name="Kaur P."/>
            <person name="Appels R."/>
            <person name="Bayer P.E."/>
            <person name="Keeble-Gagnere G."/>
            <person name="Wang J."/>
            <person name="Hirakawa H."/>
            <person name="Shirasawa K."/>
            <person name="Vercoe P."/>
            <person name="Stefanova K."/>
            <person name="Durmic Z."/>
            <person name="Nichols P."/>
            <person name="Revell C."/>
            <person name="Isobe S.N."/>
            <person name="Edwards D."/>
            <person name="Erskine W."/>
        </authorList>
    </citation>
    <scope>NUCLEOTIDE SEQUENCE [LARGE SCALE GENOMIC DNA]</scope>
    <source>
        <strain evidence="4">cv. Daliak</strain>
    </source>
</reference>
<dbReference type="FunFam" id="1.10.8.430:FF:000002">
    <property type="entry name" value="Disease resistance protein (TIR-NBS-LRR class)"/>
    <property type="match status" value="1"/>
</dbReference>
<dbReference type="InterPro" id="IPR044974">
    <property type="entry name" value="Disease_R_plants"/>
</dbReference>
<dbReference type="Gene3D" id="1.10.8.430">
    <property type="entry name" value="Helical domain of apoptotic protease-activating factors"/>
    <property type="match status" value="1"/>
</dbReference>
<feature type="non-terminal residue" evidence="3">
    <location>
        <position position="270"/>
    </location>
</feature>
<gene>
    <name evidence="3" type="ORF">TSUD_423090</name>
</gene>
<dbReference type="InterPro" id="IPR058192">
    <property type="entry name" value="WHD_ROQ1-like"/>
</dbReference>
<keyword evidence="1" id="KW-0677">Repeat</keyword>
<evidence type="ECO:0000259" key="2">
    <source>
        <dbReference type="Pfam" id="PF23282"/>
    </source>
</evidence>
<dbReference type="GO" id="GO:0043531">
    <property type="term" value="F:ADP binding"/>
    <property type="evidence" value="ECO:0007669"/>
    <property type="project" value="InterPro"/>
</dbReference>
<dbReference type="OrthoDB" id="1426612at2759"/>
<name>A0A1B5Z7L7_TRISU</name>
<dbReference type="SUPFAM" id="SSF52540">
    <property type="entry name" value="P-loop containing nucleoside triphosphate hydrolases"/>
    <property type="match status" value="1"/>
</dbReference>
<sequence>VLDDVDKIRQIENLAGGSDWFGPGSRIIITTRDQGLLMAMGTYPIEVIKTYGMTELNEQLSLELFCRNAFGKSNPETGFEAVSSRAVGYAKGLPLALKVTGSNLRTRKSLKAWEDALKDYERIPRKEIQNVLKVSYDVLEPHAQSVFLDIACFFKGKSIKYVEEILEKFSAASNIVELANKSLVNVDDGYLNMHDLIQHMGREIVRQEAPNNPAQRSRLWHHQDVIDVLSANDFVRIKSSGSDAIQGLMLVPPQHITEVDWNDTAFEKMN</sequence>
<dbReference type="Gene3D" id="3.40.50.300">
    <property type="entry name" value="P-loop containing nucleotide triphosphate hydrolases"/>
    <property type="match status" value="1"/>
</dbReference>
<accession>A0A1B5Z7L7</accession>